<reference evidence="1 2" key="1">
    <citation type="submission" date="2018-03" db="EMBL/GenBank/DDBJ databases">
        <title>Non-Typhoidal Salmonella genome sequencing and assembly.</title>
        <authorList>
            <person name="Matchawe C."/>
        </authorList>
    </citation>
    <scope>NUCLEOTIDE SEQUENCE [LARGE SCALE GENOMIC DNA]</scope>
    <source>
        <strain evidence="1 2">34de</strain>
    </source>
</reference>
<evidence type="ECO:0008006" key="3">
    <source>
        <dbReference type="Google" id="ProtNLM"/>
    </source>
</evidence>
<evidence type="ECO:0000313" key="1">
    <source>
        <dbReference type="EMBL" id="TGC78383.1"/>
    </source>
</evidence>
<dbReference type="Proteomes" id="UP000297949">
    <property type="component" value="Unassembled WGS sequence"/>
</dbReference>
<organism evidence="1 2">
    <name type="scientific">Salmonella enterica subsp. enterica serovar Poona</name>
    <dbReference type="NCBI Taxonomy" id="436295"/>
    <lineage>
        <taxon>Bacteria</taxon>
        <taxon>Pseudomonadati</taxon>
        <taxon>Pseudomonadota</taxon>
        <taxon>Gammaproteobacteria</taxon>
        <taxon>Enterobacterales</taxon>
        <taxon>Enterobacteriaceae</taxon>
        <taxon>Salmonella</taxon>
    </lineage>
</organism>
<feature type="non-terminal residue" evidence="1">
    <location>
        <position position="1"/>
    </location>
</feature>
<accession>A0A659PZA6</accession>
<dbReference type="GO" id="GO:0051536">
    <property type="term" value="F:iron-sulfur cluster binding"/>
    <property type="evidence" value="ECO:0007669"/>
    <property type="project" value="InterPro"/>
</dbReference>
<dbReference type="EMBL" id="PYKD01000119">
    <property type="protein sequence ID" value="TGC78383.1"/>
    <property type="molecule type" value="Genomic_DNA"/>
</dbReference>
<dbReference type="InterPro" id="IPR002817">
    <property type="entry name" value="ThiC/BzaA/B"/>
</dbReference>
<dbReference type="PANTHER" id="PTHR30557:SF1">
    <property type="entry name" value="PHOSPHOMETHYLPYRIMIDINE SYNTHASE, CHLOROPLASTIC"/>
    <property type="match status" value="1"/>
</dbReference>
<dbReference type="PANTHER" id="PTHR30557">
    <property type="entry name" value="THIAMINE BIOSYNTHESIS PROTEIN THIC"/>
    <property type="match status" value="1"/>
</dbReference>
<name>A0A659PZA6_SALET</name>
<gene>
    <name evidence="1" type="ORF">C9E99_11910</name>
</gene>
<dbReference type="GO" id="GO:0009228">
    <property type="term" value="P:thiamine biosynthetic process"/>
    <property type="evidence" value="ECO:0007669"/>
    <property type="project" value="InterPro"/>
</dbReference>
<comment type="caution">
    <text evidence="1">The sequence shown here is derived from an EMBL/GenBank/DDBJ whole genome shotgun (WGS) entry which is preliminary data.</text>
</comment>
<evidence type="ECO:0000313" key="2">
    <source>
        <dbReference type="Proteomes" id="UP000297949"/>
    </source>
</evidence>
<proteinExistence type="predicted"/>
<protein>
    <recommendedName>
        <fullName evidence="3">Phosphomethylpyrimidine synthase ThiC</fullName>
    </recommendedName>
</protein>
<dbReference type="GO" id="GO:0005829">
    <property type="term" value="C:cytosol"/>
    <property type="evidence" value="ECO:0007669"/>
    <property type="project" value="TreeGrafter"/>
</dbReference>
<sequence>PPAHPRAPPQRPMSLSASGNVAHFCSMCGPKFCSMKISQEVRDYAAAQAIEVGMADMSENFRAKGGEIYLKREEA</sequence>
<dbReference type="AlphaFoldDB" id="A0A659PZA6"/>